<gene>
    <name evidence="1" type="ORF">HTY61_09840</name>
</gene>
<proteinExistence type="predicted"/>
<dbReference type="Proteomes" id="UP000509367">
    <property type="component" value="Chromosome"/>
</dbReference>
<dbReference type="AlphaFoldDB" id="A0A6N1VHV9"/>
<dbReference type="RefSeq" id="WP_175276622.1">
    <property type="nucleotide sequence ID" value="NZ_CP054836.1"/>
</dbReference>
<accession>A0A6N1VHV9</accession>
<evidence type="ECO:0000313" key="2">
    <source>
        <dbReference type="Proteomes" id="UP000509367"/>
    </source>
</evidence>
<name>A0A6N1VHV9_9HYPH</name>
<dbReference type="EMBL" id="CP054836">
    <property type="protein sequence ID" value="QKV18729.1"/>
    <property type="molecule type" value="Genomic_DNA"/>
</dbReference>
<reference evidence="1 2" key="1">
    <citation type="submission" date="2020-06" db="EMBL/GenBank/DDBJ databases">
        <title>Oricola thermophila sp. nov. isolated from a tidal sediments.</title>
        <authorList>
            <person name="Kwon K.K."/>
            <person name="Yang S.-H."/>
            <person name="Park M.-J."/>
        </authorList>
    </citation>
    <scope>NUCLEOTIDE SEQUENCE [LARGE SCALE GENOMIC DNA]</scope>
    <source>
        <strain evidence="1 2">MEBiC13590</strain>
    </source>
</reference>
<organism evidence="1 2">
    <name type="scientific">Oricola thermophila</name>
    <dbReference type="NCBI Taxonomy" id="2742145"/>
    <lineage>
        <taxon>Bacteria</taxon>
        <taxon>Pseudomonadati</taxon>
        <taxon>Pseudomonadota</taxon>
        <taxon>Alphaproteobacteria</taxon>
        <taxon>Hyphomicrobiales</taxon>
        <taxon>Ahrensiaceae</taxon>
        <taxon>Oricola</taxon>
    </lineage>
</organism>
<protein>
    <submittedName>
        <fullName evidence="1">Uncharacterized protein</fullName>
    </submittedName>
</protein>
<dbReference type="KEGG" id="orm:HTY61_09840"/>
<keyword evidence="2" id="KW-1185">Reference proteome</keyword>
<sequence length="251" mass="27809">MKTISVRKLLEWAFNDELPKAQREGGGTTGAVSDFWSRFAELGTLVDVSVNAFGVVPDFSAEGDPHPDAVAVAGAVRGLPAFDVPEGWFPFPEWRGALHPLARDAVEAWRREQGGPREAAPIVIGAAVLRREPSWSCDEPKASPVMRNGRPAWFVREYRRDRLTGEEIAVEVDGMNRRTGRPVKGAYRKYALNPDPRGAILDRADYHVWRCALEHLARALDGRLTAHRLSGDLPPAEPWRLKLSGSPPESF</sequence>
<evidence type="ECO:0000313" key="1">
    <source>
        <dbReference type="EMBL" id="QKV18729.1"/>
    </source>
</evidence>